<dbReference type="Pfam" id="PF00534">
    <property type="entry name" value="Glycos_transf_1"/>
    <property type="match status" value="1"/>
</dbReference>
<sequence length="380" mass="43779">MKIAIFTDTFAPDVNGVAKTLKRFTDFLSDKGLEYKVFAPKSASQSMYSSDIYRFKSLPLFLYPECRFAFPNMLHVREELIQFKPDIIHVATPFNVGLCGLHYAKKLNIPLVGSYHTDFDKYLEYYDLQFLTKVLWRYMRWFHRPMRKIYVPSVDTMENLKKHGFMNLDIWARGIDCSTFHPNFDREAMRRKYGIKEKHVLLYVGRIAPEKDVMLLPEIHNSLPERVREDVHWLVVGDGPNQEELRKKSPEKMTFTGFLSGQVLAHVYAASDLFVFPSPTETFGNVVLEAIASGTPAIVANAGGVRTIVKHQRTGMLCEEKDIEGFAKAITELLLDRKKRREMGLNGREYALTQTWDSIFEALLKGYEEAIDEKQLAVLA</sequence>
<organism evidence="3 4">
    <name type="scientific">Ornithinibacillus hominis</name>
    <dbReference type="NCBI Taxonomy" id="2763055"/>
    <lineage>
        <taxon>Bacteria</taxon>
        <taxon>Bacillati</taxon>
        <taxon>Bacillota</taxon>
        <taxon>Bacilli</taxon>
        <taxon>Bacillales</taxon>
        <taxon>Bacillaceae</taxon>
        <taxon>Ornithinibacillus</taxon>
    </lineage>
</organism>
<dbReference type="Proteomes" id="UP000637359">
    <property type="component" value="Unassembled WGS sequence"/>
</dbReference>
<dbReference type="PANTHER" id="PTHR45947:SF3">
    <property type="entry name" value="SULFOQUINOVOSYL TRANSFERASE SQD2"/>
    <property type="match status" value="1"/>
</dbReference>
<gene>
    <name evidence="3" type="ORF">H8S33_01045</name>
</gene>
<evidence type="ECO:0000313" key="4">
    <source>
        <dbReference type="Proteomes" id="UP000637359"/>
    </source>
</evidence>
<dbReference type="Pfam" id="PF13439">
    <property type="entry name" value="Glyco_transf_4"/>
    <property type="match status" value="1"/>
</dbReference>
<dbReference type="GO" id="GO:0016758">
    <property type="term" value="F:hexosyltransferase activity"/>
    <property type="evidence" value="ECO:0007669"/>
    <property type="project" value="TreeGrafter"/>
</dbReference>
<dbReference type="InterPro" id="IPR028098">
    <property type="entry name" value="Glyco_trans_4-like_N"/>
</dbReference>
<keyword evidence="4" id="KW-1185">Reference proteome</keyword>
<dbReference type="InterPro" id="IPR001296">
    <property type="entry name" value="Glyco_trans_1"/>
</dbReference>
<dbReference type="InterPro" id="IPR050194">
    <property type="entry name" value="Glycosyltransferase_grp1"/>
</dbReference>
<accession>A0A923L2Q5</accession>
<comment type="caution">
    <text evidence="3">The sequence shown here is derived from an EMBL/GenBank/DDBJ whole genome shotgun (WGS) entry which is preliminary data.</text>
</comment>
<dbReference type="CDD" id="cd03814">
    <property type="entry name" value="GT4-like"/>
    <property type="match status" value="1"/>
</dbReference>
<reference evidence="3" key="1">
    <citation type="submission" date="2020-08" db="EMBL/GenBank/DDBJ databases">
        <title>Genome public.</title>
        <authorList>
            <person name="Liu C."/>
            <person name="Sun Q."/>
        </authorList>
    </citation>
    <scope>NUCLEOTIDE SEQUENCE</scope>
    <source>
        <strain evidence="3">BX22</strain>
    </source>
</reference>
<protein>
    <submittedName>
        <fullName evidence="3">Glycosyltransferase family 1 protein</fullName>
    </submittedName>
</protein>
<dbReference type="AlphaFoldDB" id="A0A923L2Q5"/>
<feature type="domain" description="Glycosyltransferase subfamily 4-like N-terminal" evidence="2">
    <location>
        <begin position="14"/>
        <end position="178"/>
    </location>
</feature>
<dbReference type="PANTHER" id="PTHR45947">
    <property type="entry name" value="SULFOQUINOVOSYL TRANSFERASE SQD2"/>
    <property type="match status" value="1"/>
</dbReference>
<proteinExistence type="predicted"/>
<evidence type="ECO:0000259" key="2">
    <source>
        <dbReference type="Pfam" id="PF13439"/>
    </source>
</evidence>
<feature type="domain" description="Glycosyl transferase family 1" evidence="1">
    <location>
        <begin position="185"/>
        <end position="349"/>
    </location>
</feature>
<dbReference type="SUPFAM" id="SSF53756">
    <property type="entry name" value="UDP-Glycosyltransferase/glycogen phosphorylase"/>
    <property type="match status" value="1"/>
</dbReference>
<dbReference type="EMBL" id="JACOOL010000001">
    <property type="protein sequence ID" value="MBC5635399.1"/>
    <property type="molecule type" value="Genomic_DNA"/>
</dbReference>
<name>A0A923L2Q5_9BACI</name>
<dbReference type="Gene3D" id="3.40.50.2000">
    <property type="entry name" value="Glycogen Phosphorylase B"/>
    <property type="match status" value="2"/>
</dbReference>
<evidence type="ECO:0000259" key="1">
    <source>
        <dbReference type="Pfam" id="PF00534"/>
    </source>
</evidence>
<evidence type="ECO:0000313" key="3">
    <source>
        <dbReference type="EMBL" id="MBC5635399.1"/>
    </source>
</evidence>
<dbReference type="RefSeq" id="WP_186868106.1">
    <property type="nucleotide sequence ID" value="NZ_JACOOL010000001.1"/>
</dbReference>